<keyword evidence="3" id="KW-1185">Reference proteome</keyword>
<organism evidence="2 3">
    <name type="scientific">Streptomyces flaveolus</name>
    <dbReference type="NCBI Taxonomy" id="67297"/>
    <lineage>
        <taxon>Bacteria</taxon>
        <taxon>Bacillati</taxon>
        <taxon>Actinomycetota</taxon>
        <taxon>Actinomycetes</taxon>
        <taxon>Kitasatosporales</taxon>
        <taxon>Streptomycetaceae</taxon>
        <taxon>Streptomyces</taxon>
    </lineage>
</organism>
<accession>A0ABV3A9J8</accession>
<comment type="caution">
    <text evidence="2">The sequence shown here is derived from an EMBL/GenBank/DDBJ whole genome shotgun (WGS) entry which is preliminary data.</text>
</comment>
<evidence type="ECO:0000313" key="3">
    <source>
        <dbReference type="Proteomes" id="UP001551011"/>
    </source>
</evidence>
<evidence type="ECO:0000256" key="1">
    <source>
        <dbReference type="SAM" id="MobiDB-lite"/>
    </source>
</evidence>
<gene>
    <name evidence="2" type="ORF">AB0H04_17425</name>
</gene>
<dbReference type="EMBL" id="JBFAEG010000011">
    <property type="protein sequence ID" value="MEU5708633.1"/>
    <property type="molecule type" value="Genomic_DNA"/>
</dbReference>
<protein>
    <submittedName>
        <fullName evidence="2">Uncharacterized protein</fullName>
    </submittedName>
</protein>
<evidence type="ECO:0000313" key="2">
    <source>
        <dbReference type="EMBL" id="MEU5708633.1"/>
    </source>
</evidence>
<feature type="region of interest" description="Disordered" evidence="1">
    <location>
        <begin position="1"/>
        <end position="69"/>
    </location>
</feature>
<sequence>MSAPGPAGGQTPANTAGPADGQGPAHAPTPTGGQEPAHAPGPDPSQAPAGAPGPAGARRSPRCRPPFRPRTIRTALDAVTTAALYLRWLGYRDIRRADQRPPYGIGLAARGLLAQVDPTVRPAGPKDVECLWLTAMTESAECVHFSLAGHTDAARAAADALGIPLFVLDLAGVPQPMNDPADALHTTGAPEGGTRDGQG</sequence>
<reference evidence="2 3" key="1">
    <citation type="submission" date="2024-06" db="EMBL/GenBank/DDBJ databases">
        <title>The Natural Products Discovery Center: Release of the First 8490 Sequenced Strains for Exploring Actinobacteria Biosynthetic Diversity.</title>
        <authorList>
            <person name="Kalkreuter E."/>
            <person name="Kautsar S.A."/>
            <person name="Yang D."/>
            <person name="Bader C.D."/>
            <person name="Teijaro C.N."/>
            <person name="Fluegel L."/>
            <person name="Davis C.M."/>
            <person name="Simpson J.R."/>
            <person name="Lauterbach L."/>
            <person name="Steele A.D."/>
            <person name="Gui C."/>
            <person name="Meng S."/>
            <person name="Li G."/>
            <person name="Viehrig K."/>
            <person name="Ye F."/>
            <person name="Su P."/>
            <person name="Kiefer A.F."/>
            <person name="Nichols A."/>
            <person name="Cepeda A.J."/>
            <person name="Yan W."/>
            <person name="Fan B."/>
            <person name="Jiang Y."/>
            <person name="Adhikari A."/>
            <person name="Zheng C.-J."/>
            <person name="Schuster L."/>
            <person name="Cowan T.M."/>
            <person name="Smanski M.J."/>
            <person name="Chevrette M.G."/>
            <person name="De Carvalho L.P.S."/>
            <person name="Shen B."/>
        </authorList>
    </citation>
    <scope>NUCLEOTIDE SEQUENCE [LARGE SCALE GENOMIC DNA]</scope>
    <source>
        <strain evidence="2 3">NPDC020594</strain>
    </source>
</reference>
<dbReference type="RefSeq" id="WP_359257049.1">
    <property type="nucleotide sequence ID" value="NZ_JBFAEG010000011.1"/>
</dbReference>
<feature type="region of interest" description="Disordered" evidence="1">
    <location>
        <begin position="178"/>
        <end position="199"/>
    </location>
</feature>
<name>A0ABV3A9J8_9ACTN</name>
<proteinExistence type="predicted"/>
<feature type="compositionally biased region" description="Low complexity" evidence="1">
    <location>
        <begin position="46"/>
        <end position="58"/>
    </location>
</feature>
<feature type="compositionally biased region" description="Basic residues" evidence="1">
    <location>
        <begin position="59"/>
        <end position="69"/>
    </location>
</feature>
<dbReference type="Proteomes" id="UP001551011">
    <property type="component" value="Unassembled WGS sequence"/>
</dbReference>